<evidence type="ECO:0000313" key="2">
    <source>
        <dbReference type="Proteomes" id="UP000034616"/>
    </source>
</evidence>
<dbReference type="AlphaFoldDB" id="A0A0G0UBQ0"/>
<gene>
    <name evidence="1" type="ORF">UU35_C0014G0031</name>
</gene>
<protein>
    <recommendedName>
        <fullName evidence="3">3D domain-containing protein</fullName>
    </recommendedName>
</protein>
<dbReference type="EMBL" id="LCAH01000014">
    <property type="protein sequence ID" value="KKR86388.1"/>
    <property type="molecule type" value="Genomic_DNA"/>
</dbReference>
<dbReference type="Proteomes" id="UP000034616">
    <property type="component" value="Unassembled WGS sequence"/>
</dbReference>
<organism evidence="1 2">
    <name type="scientific">Candidatus Uhrbacteria bacterium GW2011_GWC2_41_11</name>
    <dbReference type="NCBI Taxonomy" id="1618985"/>
    <lineage>
        <taxon>Bacteria</taxon>
        <taxon>Candidatus Uhriibacteriota</taxon>
    </lineage>
</organism>
<reference evidence="1 2" key="1">
    <citation type="journal article" date="2015" name="Nature">
        <title>rRNA introns, odd ribosomes, and small enigmatic genomes across a large radiation of phyla.</title>
        <authorList>
            <person name="Brown C.T."/>
            <person name="Hug L.A."/>
            <person name="Thomas B.C."/>
            <person name="Sharon I."/>
            <person name="Castelle C.J."/>
            <person name="Singh A."/>
            <person name="Wilkins M.J."/>
            <person name="Williams K.H."/>
            <person name="Banfield J.F."/>
        </authorList>
    </citation>
    <scope>NUCLEOTIDE SEQUENCE [LARGE SCALE GENOMIC DNA]</scope>
</reference>
<proteinExistence type="predicted"/>
<name>A0A0G0UBQ0_9BACT</name>
<dbReference type="CDD" id="cd22784">
    <property type="entry name" value="DPBB_MltA_YuiC-like"/>
    <property type="match status" value="1"/>
</dbReference>
<evidence type="ECO:0000313" key="1">
    <source>
        <dbReference type="EMBL" id="KKR86388.1"/>
    </source>
</evidence>
<accession>A0A0G0UBQ0</accession>
<comment type="caution">
    <text evidence="1">The sequence shown here is derived from an EMBL/GenBank/DDBJ whole genome shotgun (WGS) entry which is preliminary data.</text>
</comment>
<sequence length="172" mass="19833">MFNLSRFRRTWKRYPFEVGMIFLVTVFIFDLFSAGMANAVVDFGPYISSDHPLVLEIEAMENETKPFGKLPQAGERAKRIMKIPVTAYNSLPEQTDDTPFITASGTQTRWGVVAANFLPIGTRVRFPELYPGQNFYVEDRMNARYNKHADIWMEELADARNFGSQWTTIEVF</sequence>
<evidence type="ECO:0008006" key="3">
    <source>
        <dbReference type="Google" id="ProtNLM"/>
    </source>
</evidence>